<dbReference type="Proteomes" id="UP000030745">
    <property type="component" value="Unassembled WGS sequence"/>
</dbReference>
<feature type="transmembrane region" description="Helical" evidence="1">
    <location>
        <begin position="398"/>
        <end position="419"/>
    </location>
</feature>
<dbReference type="KEGG" id="spar:SPRG_22146"/>
<dbReference type="RefSeq" id="XP_012199097.1">
    <property type="nucleotide sequence ID" value="XM_012343707.1"/>
</dbReference>
<evidence type="ECO:0000256" key="1">
    <source>
        <dbReference type="SAM" id="Phobius"/>
    </source>
</evidence>
<feature type="transmembrane region" description="Helical" evidence="1">
    <location>
        <begin position="373"/>
        <end position="392"/>
    </location>
</feature>
<keyword evidence="1" id="KW-0472">Membrane</keyword>
<protein>
    <recommendedName>
        <fullName evidence="5">Intimal thickness related receptor IRP domain-containing protein</fullName>
    </recommendedName>
</protein>
<dbReference type="GeneID" id="24142529"/>
<accession>A0A067CUL5</accession>
<name>A0A067CUL5_SAPPC</name>
<evidence type="ECO:0000256" key="2">
    <source>
        <dbReference type="SAM" id="SignalP"/>
    </source>
</evidence>
<proteinExistence type="predicted"/>
<feature type="transmembrane region" description="Helical" evidence="1">
    <location>
        <begin position="291"/>
        <end position="314"/>
    </location>
</feature>
<feature type="chain" id="PRO_5001638905" description="Intimal thickness related receptor IRP domain-containing protein" evidence="2">
    <location>
        <begin position="21"/>
        <end position="468"/>
    </location>
</feature>
<gene>
    <name evidence="3" type="ORF">SPRG_22146</name>
</gene>
<dbReference type="AlphaFoldDB" id="A0A067CUL5"/>
<dbReference type="EMBL" id="KK583202">
    <property type="protein sequence ID" value="KDO30191.1"/>
    <property type="molecule type" value="Genomic_DNA"/>
</dbReference>
<keyword evidence="1" id="KW-1133">Transmembrane helix</keyword>
<feature type="transmembrane region" description="Helical" evidence="1">
    <location>
        <begin position="224"/>
        <end position="243"/>
    </location>
</feature>
<feature type="transmembrane region" description="Helical" evidence="1">
    <location>
        <begin position="320"/>
        <end position="338"/>
    </location>
</feature>
<feature type="signal peptide" evidence="2">
    <location>
        <begin position="1"/>
        <end position="20"/>
    </location>
</feature>
<evidence type="ECO:0008006" key="5">
    <source>
        <dbReference type="Google" id="ProtNLM"/>
    </source>
</evidence>
<organism evidence="3 4">
    <name type="scientific">Saprolegnia parasitica (strain CBS 223.65)</name>
    <dbReference type="NCBI Taxonomy" id="695850"/>
    <lineage>
        <taxon>Eukaryota</taxon>
        <taxon>Sar</taxon>
        <taxon>Stramenopiles</taxon>
        <taxon>Oomycota</taxon>
        <taxon>Saprolegniomycetes</taxon>
        <taxon>Saprolegniales</taxon>
        <taxon>Saprolegniaceae</taxon>
        <taxon>Saprolegnia</taxon>
    </lineage>
</organism>
<keyword evidence="1" id="KW-0812">Transmembrane</keyword>
<keyword evidence="4" id="KW-1185">Reference proteome</keyword>
<sequence>MRGMRRLLPVLFAVAVSVQSQRPVNTSFAATTDSVLQLRAFTSSQSLDVDTYRLRIDVFLDSPPTINASIHARVCGSSVFGTLPSYTASSLLVLDSGVCNGSIRLTTDCDAYTLDAAIDASGIYHGFLDISATADPRGAAPYASETSYVLLLDFCEFDAQRIAVRGSYKWLYCPGNYICFRDGGFLPMVWLHGAFALLWALVALVWSMHILLHTTTHVSLQRRMLLVPVVEMVYMALTAWNDVSSSDSTLVIVTLGARAVALAVSINELVLLSHGAKITRYDLRPLHYVQIATLAISFGISFTLLSLQTYVSLFDGVSRILLWMCFFYIILHDVRVLLRTLNIQLELIRGLFVNPQMTPVYIKLELFLALRQVVLNYCVIVCVATLGLLVVLPLMMLGFIPAVIQLLYLGFCITIGILFRCRKFQDATLILPARGAEAPLPQASPRRVVVQGPADATSLGLPTVKPST</sequence>
<keyword evidence="2" id="KW-0732">Signal</keyword>
<dbReference type="OrthoDB" id="2016402at2759"/>
<feature type="transmembrane region" description="Helical" evidence="1">
    <location>
        <begin position="189"/>
        <end position="212"/>
    </location>
</feature>
<dbReference type="VEuPathDB" id="FungiDB:SPRG_22146"/>
<evidence type="ECO:0000313" key="3">
    <source>
        <dbReference type="EMBL" id="KDO30191.1"/>
    </source>
</evidence>
<feature type="transmembrane region" description="Helical" evidence="1">
    <location>
        <begin position="249"/>
        <end position="270"/>
    </location>
</feature>
<evidence type="ECO:0000313" key="4">
    <source>
        <dbReference type="Proteomes" id="UP000030745"/>
    </source>
</evidence>
<reference evidence="3 4" key="1">
    <citation type="journal article" date="2013" name="PLoS Genet.">
        <title>Distinctive expansion of potential virulence genes in the genome of the oomycete fish pathogen Saprolegnia parasitica.</title>
        <authorList>
            <person name="Jiang R.H."/>
            <person name="de Bruijn I."/>
            <person name="Haas B.J."/>
            <person name="Belmonte R."/>
            <person name="Lobach L."/>
            <person name="Christie J."/>
            <person name="van den Ackerveken G."/>
            <person name="Bottin A."/>
            <person name="Bulone V."/>
            <person name="Diaz-Moreno S.M."/>
            <person name="Dumas B."/>
            <person name="Fan L."/>
            <person name="Gaulin E."/>
            <person name="Govers F."/>
            <person name="Grenville-Briggs L.J."/>
            <person name="Horner N.R."/>
            <person name="Levin J.Z."/>
            <person name="Mammella M."/>
            <person name="Meijer H.J."/>
            <person name="Morris P."/>
            <person name="Nusbaum C."/>
            <person name="Oome S."/>
            <person name="Phillips A.J."/>
            <person name="van Rooyen D."/>
            <person name="Rzeszutek E."/>
            <person name="Saraiva M."/>
            <person name="Secombes C.J."/>
            <person name="Seidl M.F."/>
            <person name="Snel B."/>
            <person name="Stassen J.H."/>
            <person name="Sykes S."/>
            <person name="Tripathy S."/>
            <person name="van den Berg H."/>
            <person name="Vega-Arreguin J.C."/>
            <person name="Wawra S."/>
            <person name="Young S.K."/>
            <person name="Zeng Q."/>
            <person name="Dieguez-Uribeondo J."/>
            <person name="Russ C."/>
            <person name="Tyler B.M."/>
            <person name="van West P."/>
        </authorList>
    </citation>
    <scope>NUCLEOTIDE SEQUENCE [LARGE SCALE GENOMIC DNA]</scope>
    <source>
        <strain evidence="3 4">CBS 223.65</strain>
    </source>
</reference>